<dbReference type="Pfam" id="PF04892">
    <property type="entry name" value="VanZ"/>
    <property type="match status" value="1"/>
</dbReference>
<dbReference type="RefSeq" id="WP_114408038.1">
    <property type="nucleotide sequence ID" value="NZ_QOWE01000018.1"/>
</dbReference>
<reference evidence="3 4" key="1">
    <citation type="submission" date="2018-07" db="EMBL/GenBank/DDBJ databases">
        <title>Genome analysis of Larkinella rosea.</title>
        <authorList>
            <person name="Zhou Z."/>
            <person name="Wang G."/>
        </authorList>
    </citation>
    <scope>NUCLEOTIDE SEQUENCE [LARGE SCALE GENOMIC DNA]</scope>
    <source>
        <strain evidence="4">zzj9</strain>
    </source>
</reference>
<evidence type="ECO:0000313" key="3">
    <source>
        <dbReference type="EMBL" id="RCR67606.1"/>
    </source>
</evidence>
<feature type="domain" description="VanZ-like" evidence="2">
    <location>
        <begin position="18"/>
        <end position="129"/>
    </location>
</feature>
<name>A0A368JKN3_9BACT</name>
<keyword evidence="4" id="KW-1185">Reference proteome</keyword>
<gene>
    <name evidence="3" type="ORF">DUE52_21115</name>
</gene>
<comment type="caution">
    <text evidence="3">The sequence shown here is derived from an EMBL/GenBank/DDBJ whole genome shotgun (WGS) entry which is preliminary data.</text>
</comment>
<evidence type="ECO:0000313" key="4">
    <source>
        <dbReference type="Proteomes" id="UP000253383"/>
    </source>
</evidence>
<dbReference type="EMBL" id="QOWE01000018">
    <property type="protein sequence ID" value="RCR67606.1"/>
    <property type="molecule type" value="Genomic_DNA"/>
</dbReference>
<feature type="transmembrane region" description="Helical" evidence="1">
    <location>
        <begin position="12"/>
        <end position="34"/>
    </location>
</feature>
<evidence type="ECO:0000256" key="1">
    <source>
        <dbReference type="SAM" id="Phobius"/>
    </source>
</evidence>
<proteinExistence type="predicted"/>
<dbReference type="InterPro" id="IPR006976">
    <property type="entry name" value="VanZ-like"/>
</dbReference>
<accession>A0A368JKN3</accession>
<keyword evidence="1" id="KW-0472">Membrane</keyword>
<protein>
    <submittedName>
        <fullName evidence="3">VanZ family protein</fullName>
    </submittedName>
</protein>
<feature type="transmembrane region" description="Helical" evidence="1">
    <location>
        <begin position="84"/>
        <end position="101"/>
    </location>
</feature>
<sequence length="135" mass="15441">MSQLTTLLRPNTARTIAWVYTVCILLLVALPLNGEGQLLGNLNDNYVMEIRLDYLSHALLFIPWVLVGGYGWELHHRNRIRIGLSYLLALTFAAFCEYLQLLLPYRTFNINDLVSNALGVTLGFLLLWAWFRSGK</sequence>
<evidence type="ECO:0000259" key="2">
    <source>
        <dbReference type="Pfam" id="PF04892"/>
    </source>
</evidence>
<dbReference type="OrthoDB" id="965910at2"/>
<dbReference type="AlphaFoldDB" id="A0A368JKN3"/>
<keyword evidence="1" id="KW-0812">Transmembrane</keyword>
<feature type="transmembrane region" description="Helical" evidence="1">
    <location>
        <begin position="113"/>
        <end position="131"/>
    </location>
</feature>
<organism evidence="3 4">
    <name type="scientific">Larkinella punicea</name>
    <dbReference type="NCBI Taxonomy" id="2315727"/>
    <lineage>
        <taxon>Bacteria</taxon>
        <taxon>Pseudomonadati</taxon>
        <taxon>Bacteroidota</taxon>
        <taxon>Cytophagia</taxon>
        <taxon>Cytophagales</taxon>
        <taxon>Spirosomataceae</taxon>
        <taxon>Larkinella</taxon>
    </lineage>
</organism>
<feature type="transmembrane region" description="Helical" evidence="1">
    <location>
        <begin position="54"/>
        <end position="72"/>
    </location>
</feature>
<keyword evidence="1" id="KW-1133">Transmembrane helix</keyword>
<dbReference type="Proteomes" id="UP000253383">
    <property type="component" value="Unassembled WGS sequence"/>
</dbReference>